<protein>
    <submittedName>
        <fullName evidence="1">Uncharacterized protein</fullName>
    </submittedName>
</protein>
<organism evidence="1 2">
    <name type="scientific">Chaetomidium leptoderma</name>
    <dbReference type="NCBI Taxonomy" id="669021"/>
    <lineage>
        <taxon>Eukaryota</taxon>
        <taxon>Fungi</taxon>
        <taxon>Dikarya</taxon>
        <taxon>Ascomycota</taxon>
        <taxon>Pezizomycotina</taxon>
        <taxon>Sordariomycetes</taxon>
        <taxon>Sordariomycetidae</taxon>
        <taxon>Sordariales</taxon>
        <taxon>Chaetomiaceae</taxon>
        <taxon>Chaetomidium</taxon>
    </lineage>
</organism>
<gene>
    <name evidence="1" type="ORF">C8A00DRAFT_36151</name>
</gene>
<evidence type="ECO:0000313" key="1">
    <source>
        <dbReference type="EMBL" id="KAK4151211.1"/>
    </source>
</evidence>
<reference evidence="1" key="2">
    <citation type="submission" date="2023-05" db="EMBL/GenBank/DDBJ databases">
        <authorList>
            <consortium name="Lawrence Berkeley National Laboratory"/>
            <person name="Steindorff A."/>
            <person name="Hensen N."/>
            <person name="Bonometti L."/>
            <person name="Westerberg I."/>
            <person name="Brannstrom I.O."/>
            <person name="Guillou S."/>
            <person name="Cros-Aarteil S."/>
            <person name="Calhoun S."/>
            <person name="Haridas S."/>
            <person name="Kuo A."/>
            <person name="Mondo S."/>
            <person name="Pangilinan J."/>
            <person name="Riley R."/>
            <person name="Labutti K."/>
            <person name="Andreopoulos B."/>
            <person name="Lipzen A."/>
            <person name="Chen C."/>
            <person name="Yanf M."/>
            <person name="Daum C."/>
            <person name="Ng V."/>
            <person name="Clum A."/>
            <person name="Ohm R."/>
            <person name="Martin F."/>
            <person name="Silar P."/>
            <person name="Natvig D."/>
            <person name="Lalanne C."/>
            <person name="Gautier V."/>
            <person name="Ament-Velasquez S.L."/>
            <person name="Kruys A."/>
            <person name="Hutchinson M.I."/>
            <person name="Powell A.J."/>
            <person name="Barry K."/>
            <person name="Miller A.N."/>
            <person name="Grigoriev I.V."/>
            <person name="Debuchy R."/>
            <person name="Gladieux P."/>
            <person name="Thoren M.H."/>
            <person name="Johannesson H."/>
        </authorList>
    </citation>
    <scope>NUCLEOTIDE SEQUENCE</scope>
    <source>
        <strain evidence="1">CBS 538.74</strain>
    </source>
</reference>
<keyword evidence="2" id="KW-1185">Reference proteome</keyword>
<accession>A0AAN6VI13</accession>
<dbReference type="EMBL" id="MU857027">
    <property type="protein sequence ID" value="KAK4151211.1"/>
    <property type="molecule type" value="Genomic_DNA"/>
</dbReference>
<name>A0AAN6VI13_9PEZI</name>
<dbReference type="Proteomes" id="UP001302745">
    <property type="component" value="Unassembled WGS sequence"/>
</dbReference>
<sequence>MAQHHDHLSAQFSSTMTSLTHEWGFVVVRTAYVTNDAATDAAQWSKALAKLREYALPSGGGGRKNARRMHPRGPDTFALPVVADPTTLEGASYDQVRTAFNDWVDQQEEHESRASDVRRDCCLVIDGPALASLLLLQAPEREASEQQGRTASAPWVVAVDTRDPATIPYNGGGPYLGWTRVSARLVGDLFEDLEARSLAEVCPRRVYDGQLPLYDGFPGGSLIDPDGGVEGRYKFPQGTPRGLDGTKAMLADIERALGSQAVIQTAGVGGRVRQRSAA</sequence>
<evidence type="ECO:0000313" key="2">
    <source>
        <dbReference type="Proteomes" id="UP001302745"/>
    </source>
</evidence>
<dbReference type="AlphaFoldDB" id="A0AAN6VI13"/>
<comment type="caution">
    <text evidence="1">The sequence shown here is derived from an EMBL/GenBank/DDBJ whole genome shotgun (WGS) entry which is preliminary data.</text>
</comment>
<proteinExistence type="predicted"/>
<reference evidence="1" key="1">
    <citation type="journal article" date="2023" name="Mol. Phylogenet. Evol.">
        <title>Genome-scale phylogeny and comparative genomics of the fungal order Sordariales.</title>
        <authorList>
            <person name="Hensen N."/>
            <person name="Bonometti L."/>
            <person name="Westerberg I."/>
            <person name="Brannstrom I.O."/>
            <person name="Guillou S."/>
            <person name="Cros-Aarteil S."/>
            <person name="Calhoun S."/>
            <person name="Haridas S."/>
            <person name="Kuo A."/>
            <person name="Mondo S."/>
            <person name="Pangilinan J."/>
            <person name="Riley R."/>
            <person name="LaButti K."/>
            <person name="Andreopoulos B."/>
            <person name="Lipzen A."/>
            <person name="Chen C."/>
            <person name="Yan M."/>
            <person name="Daum C."/>
            <person name="Ng V."/>
            <person name="Clum A."/>
            <person name="Steindorff A."/>
            <person name="Ohm R.A."/>
            <person name="Martin F."/>
            <person name="Silar P."/>
            <person name="Natvig D.O."/>
            <person name="Lalanne C."/>
            <person name="Gautier V."/>
            <person name="Ament-Velasquez S.L."/>
            <person name="Kruys A."/>
            <person name="Hutchinson M.I."/>
            <person name="Powell A.J."/>
            <person name="Barry K."/>
            <person name="Miller A.N."/>
            <person name="Grigoriev I.V."/>
            <person name="Debuchy R."/>
            <person name="Gladieux P."/>
            <person name="Hiltunen Thoren M."/>
            <person name="Johannesson H."/>
        </authorList>
    </citation>
    <scope>NUCLEOTIDE SEQUENCE</scope>
    <source>
        <strain evidence="1">CBS 538.74</strain>
    </source>
</reference>